<evidence type="ECO:0000313" key="2">
    <source>
        <dbReference type="EMBL" id="AXE28063.1"/>
    </source>
</evidence>
<proteinExistence type="predicted"/>
<accession>A0A344UAZ2</accession>
<name>A0A344UAZ2_9ACTN</name>
<evidence type="ECO:0000313" key="3">
    <source>
        <dbReference type="Proteomes" id="UP000252004"/>
    </source>
</evidence>
<dbReference type="Proteomes" id="UP000252004">
    <property type="component" value="Plasmid unnamed2"/>
</dbReference>
<protein>
    <submittedName>
        <fullName evidence="2">FBP domain-containing protein</fullName>
    </submittedName>
</protein>
<keyword evidence="3" id="KW-1185">Reference proteome</keyword>
<gene>
    <name evidence="2" type="ORF">C0216_31675</name>
</gene>
<feature type="domain" description="Elongation factor G-binding protein C-terminal treble-clef zinc-finger" evidence="1">
    <location>
        <begin position="8"/>
        <end position="160"/>
    </location>
</feature>
<keyword evidence="2" id="KW-0614">Plasmid</keyword>
<dbReference type="Pfam" id="PF16571">
    <property type="entry name" value="FBP_C"/>
    <property type="match status" value="1"/>
</dbReference>
<geneLocation type="plasmid" evidence="2 3">
    <name>unnamed2</name>
</geneLocation>
<dbReference type="AlphaFoldDB" id="A0A344UAZ2"/>
<dbReference type="RefSeq" id="WP_114059224.1">
    <property type="nucleotide sequence ID" value="NZ_CP030864.1"/>
</dbReference>
<organism evidence="2 3">
    <name type="scientific">Streptomyces globosus</name>
    <dbReference type="NCBI Taxonomy" id="68209"/>
    <lineage>
        <taxon>Bacteria</taxon>
        <taxon>Bacillati</taxon>
        <taxon>Actinomycetota</taxon>
        <taxon>Actinomycetes</taxon>
        <taxon>Kitasatosporales</taxon>
        <taxon>Streptomycetaceae</taxon>
        <taxon>Streptomyces</taxon>
    </lineage>
</organism>
<sequence length="162" mass="17978">MKPLAQDEIRRAFVNMSKSRSRALSVPVLDGVDWEDRDFYAWTDGRDLSRAYLVAQRPDGPVGVELRATRRTADFRRKSICGLCYTSHPVGGTALFSALKGGREGRLGNSVGLYACRNLACSAYARKKIAAPMGQMDETLDLDERIARVVQGLEAFVSRILH</sequence>
<dbReference type="OrthoDB" id="4171838at2"/>
<dbReference type="KEGG" id="sgz:C0216_31675"/>
<dbReference type="EMBL" id="CP030864">
    <property type="protein sequence ID" value="AXE28063.1"/>
    <property type="molecule type" value="Genomic_DNA"/>
</dbReference>
<dbReference type="InterPro" id="IPR032330">
    <property type="entry name" value="EF-G-binding_C"/>
</dbReference>
<evidence type="ECO:0000259" key="1">
    <source>
        <dbReference type="Pfam" id="PF16571"/>
    </source>
</evidence>
<reference evidence="2 3" key="1">
    <citation type="submission" date="2018-01" db="EMBL/GenBank/DDBJ databases">
        <title>Draft genome Sequence of streptomyces globosus LZH-48.</title>
        <authorList>
            <person name="Ran K."/>
            <person name="Li Z."/>
            <person name="Wei S."/>
            <person name="Dong R."/>
        </authorList>
    </citation>
    <scope>NUCLEOTIDE SEQUENCE [LARGE SCALE GENOMIC DNA]</scope>
    <source>
        <strain evidence="2 3">LZH-48</strain>
        <plasmid evidence="2 3">unnamed2</plasmid>
    </source>
</reference>